<comment type="similarity">
    <text evidence="1 2">Belongs to the DTD family.</text>
</comment>
<comment type="subunit">
    <text evidence="2">Homodimer.</text>
</comment>
<dbReference type="NCBIfam" id="TIGR00256">
    <property type="entry name" value="D-aminoacyl-tRNA deacylase"/>
    <property type="match status" value="1"/>
</dbReference>
<dbReference type="PANTHER" id="PTHR10472:SF5">
    <property type="entry name" value="D-AMINOACYL-TRNA DEACYLASE 1"/>
    <property type="match status" value="1"/>
</dbReference>
<comment type="catalytic activity">
    <reaction evidence="2">
        <text>glycyl-tRNA(Ala) + H2O = tRNA(Ala) + glycine + H(+)</text>
        <dbReference type="Rhea" id="RHEA:53744"/>
        <dbReference type="Rhea" id="RHEA-COMP:9657"/>
        <dbReference type="Rhea" id="RHEA-COMP:13640"/>
        <dbReference type="ChEBI" id="CHEBI:15377"/>
        <dbReference type="ChEBI" id="CHEBI:15378"/>
        <dbReference type="ChEBI" id="CHEBI:57305"/>
        <dbReference type="ChEBI" id="CHEBI:78442"/>
        <dbReference type="ChEBI" id="CHEBI:78522"/>
    </reaction>
</comment>
<gene>
    <name evidence="2 3" type="primary">dtd</name>
    <name evidence="3" type="ORF">AMOR_27210</name>
</gene>
<name>A0ABM7WW68_9BACT</name>
<comment type="domain">
    <text evidence="2">A Gly-cisPro motif from one monomer fits into the active site of the other monomer to allow specific chiral rejection of L-amino acids.</text>
</comment>
<proteinExistence type="inferred from homology"/>
<dbReference type="Proteomes" id="UP001162891">
    <property type="component" value="Chromosome"/>
</dbReference>
<dbReference type="EC" id="3.1.1.-" evidence="2"/>
<keyword evidence="2" id="KW-0694">RNA-binding</keyword>
<accession>A0ABM7WW68</accession>
<keyword evidence="4" id="KW-1185">Reference proteome</keyword>
<organism evidence="3 4">
    <name type="scientific">Anaeromyxobacter oryzae</name>
    <dbReference type="NCBI Taxonomy" id="2918170"/>
    <lineage>
        <taxon>Bacteria</taxon>
        <taxon>Pseudomonadati</taxon>
        <taxon>Myxococcota</taxon>
        <taxon>Myxococcia</taxon>
        <taxon>Myxococcales</taxon>
        <taxon>Cystobacterineae</taxon>
        <taxon>Anaeromyxobacteraceae</taxon>
        <taxon>Anaeromyxobacter</taxon>
    </lineage>
</organism>
<keyword evidence="2" id="KW-0820">tRNA-binding</keyword>
<dbReference type="EMBL" id="AP025591">
    <property type="protein sequence ID" value="BDG03725.1"/>
    <property type="molecule type" value="Genomic_DNA"/>
</dbReference>
<evidence type="ECO:0000256" key="2">
    <source>
        <dbReference type="HAMAP-Rule" id="MF_00518"/>
    </source>
</evidence>
<dbReference type="HAMAP" id="MF_00518">
    <property type="entry name" value="Deacylase_Dtd"/>
    <property type="match status" value="1"/>
</dbReference>
<dbReference type="Gene3D" id="3.50.80.10">
    <property type="entry name" value="D-tyrosyl-tRNA(Tyr) deacylase"/>
    <property type="match status" value="1"/>
</dbReference>
<keyword evidence="2" id="KW-0963">Cytoplasm</keyword>
<comment type="subcellular location">
    <subcellularLocation>
        <location evidence="2">Cytoplasm</location>
    </subcellularLocation>
</comment>
<feature type="short sequence motif" description="Gly-cisPro motif, important for rejection of L-amino acids" evidence="2">
    <location>
        <begin position="141"/>
        <end position="142"/>
    </location>
</feature>
<reference evidence="4" key="1">
    <citation type="journal article" date="2022" name="Int. J. Syst. Evol. Microbiol.">
        <title>Anaeromyxobacter oryzae sp. nov., Anaeromyxobacter diazotrophicus sp. nov. and Anaeromyxobacter paludicola sp. nov., isolated from paddy soils.</title>
        <authorList>
            <person name="Itoh H."/>
            <person name="Xu Z."/>
            <person name="Mise K."/>
            <person name="Masuda Y."/>
            <person name="Ushijima N."/>
            <person name="Hayakawa C."/>
            <person name="Shiratori Y."/>
            <person name="Senoo K."/>
        </authorList>
    </citation>
    <scope>NUCLEOTIDE SEQUENCE [LARGE SCALE GENOMIC DNA]</scope>
    <source>
        <strain evidence="4">Red232</strain>
    </source>
</reference>
<sequence>MKDAVRAVVQRVSRAEVRVEGRVTGSIGRGLLVLVGVSRDDGDEDARLLADKVANLRIFEDAAGKMNLAVGEISGGVLLVSQFTLLGDGRKGNRPSFIDAAAPEAANALYERCCALVREKGLPVATGVFRAHMDVELVNDGPVTILLDTKRLF</sequence>
<dbReference type="InterPro" id="IPR023509">
    <property type="entry name" value="DTD-like_sf"/>
</dbReference>
<dbReference type="Pfam" id="PF02580">
    <property type="entry name" value="Tyr_Deacylase"/>
    <property type="match status" value="1"/>
</dbReference>
<evidence type="ECO:0000313" key="4">
    <source>
        <dbReference type="Proteomes" id="UP001162891"/>
    </source>
</evidence>
<dbReference type="SUPFAM" id="SSF69500">
    <property type="entry name" value="DTD-like"/>
    <property type="match status" value="1"/>
</dbReference>
<comment type="catalytic activity">
    <reaction evidence="2">
        <text>a D-aminoacyl-tRNA + H2O = a tRNA + a D-alpha-amino acid + H(+)</text>
        <dbReference type="Rhea" id="RHEA:13953"/>
        <dbReference type="Rhea" id="RHEA-COMP:10123"/>
        <dbReference type="Rhea" id="RHEA-COMP:10124"/>
        <dbReference type="ChEBI" id="CHEBI:15377"/>
        <dbReference type="ChEBI" id="CHEBI:15378"/>
        <dbReference type="ChEBI" id="CHEBI:59871"/>
        <dbReference type="ChEBI" id="CHEBI:78442"/>
        <dbReference type="ChEBI" id="CHEBI:79333"/>
        <dbReference type="EC" id="3.1.1.96"/>
    </reaction>
</comment>
<protein>
    <recommendedName>
        <fullName evidence="2">D-aminoacyl-tRNA deacylase</fullName>
        <shortName evidence="2">DTD</shortName>
        <ecNumber evidence="2">3.1.1.96</ecNumber>
    </recommendedName>
    <alternativeName>
        <fullName evidence="2">Gly-tRNA(Ala) deacylase</fullName>
        <ecNumber evidence="2">3.1.1.-</ecNumber>
    </alternativeName>
</protein>
<keyword evidence="2" id="KW-0378">Hydrolase</keyword>
<evidence type="ECO:0000313" key="3">
    <source>
        <dbReference type="EMBL" id="BDG03725.1"/>
    </source>
</evidence>
<dbReference type="InterPro" id="IPR003732">
    <property type="entry name" value="Daa-tRNA_deacyls_DTD"/>
</dbReference>
<dbReference type="EC" id="3.1.1.96" evidence="2"/>
<evidence type="ECO:0000256" key="1">
    <source>
        <dbReference type="ARBA" id="ARBA00009673"/>
    </source>
</evidence>
<dbReference type="PANTHER" id="PTHR10472">
    <property type="entry name" value="D-TYROSYL-TRNA TYR DEACYLASE"/>
    <property type="match status" value="1"/>
</dbReference>
<comment type="function">
    <text evidence="2">An aminoacyl-tRNA editing enzyme that deacylates mischarged D-aminoacyl-tRNAs. Also deacylates mischarged glycyl-tRNA(Ala), protecting cells against glycine mischarging by AlaRS. Acts via tRNA-based rather than protein-based catalysis; rejects L-amino acids rather than detecting D-amino acids in the active site. By recycling D-aminoacyl-tRNA to D-amino acids and free tRNA molecules, this enzyme counteracts the toxicity associated with the formation of D-aminoacyl-tRNA entities in vivo and helps enforce protein L-homochirality.</text>
</comment>